<reference evidence="1 2" key="1">
    <citation type="journal article" date="2016" name="Nat. Commun.">
        <title>Thousands of microbial genomes shed light on interconnected biogeochemical processes in an aquifer system.</title>
        <authorList>
            <person name="Anantharaman K."/>
            <person name="Brown C.T."/>
            <person name="Hug L.A."/>
            <person name="Sharon I."/>
            <person name="Castelle C.J."/>
            <person name="Probst A.J."/>
            <person name="Thomas B.C."/>
            <person name="Singh A."/>
            <person name="Wilkins M.J."/>
            <person name="Karaoz U."/>
            <person name="Brodie E.L."/>
            <person name="Williams K.H."/>
            <person name="Hubbard S.S."/>
            <person name="Banfield J.F."/>
        </authorList>
    </citation>
    <scope>NUCLEOTIDE SEQUENCE [LARGE SCALE GENOMIC DNA]</scope>
</reference>
<evidence type="ECO:0000313" key="2">
    <source>
        <dbReference type="Proteomes" id="UP000177996"/>
    </source>
</evidence>
<dbReference type="AlphaFoldDB" id="A0A1G2D4Y0"/>
<dbReference type="EMBL" id="MHLL01000030">
    <property type="protein sequence ID" value="OGZ08696.1"/>
    <property type="molecule type" value="Genomic_DNA"/>
</dbReference>
<sequence>MDKAKEKKAVRHQYKLGDICVFTNRGVSGVTSNDGKHCRITSLKLREWWAQGEPEYVIEFLDEEGRGIEHGFGCRESELERQNLTERRTT</sequence>
<dbReference type="STRING" id="1798661.A3D65_01300"/>
<proteinExistence type="predicted"/>
<comment type="caution">
    <text evidence="1">The sequence shown here is derived from an EMBL/GenBank/DDBJ whole genome shotgun (WGS) entry which is preliminary data.</text>
</comment>
<dbReference type="Proteomes" id="UP000177996">
    <property type="component" value="Unassembled WGS sequence"/>
</dbReference>
<protein>
    <submittedName>
        <fullName evidence="1">Uncharacterized protein</fullName>
    </submittedName>
</protein>
<accession>A0A1G2D4Y0</accession>
<evidence type="ECO:0000313" key="1">
    <source>
        <dbReference type="EMBL" id="OGZ08696.1"/>
    </source>
</evidence>
<name>A0A1G2D4Y0_9BACT</name>
<organism evidence="1 2">
    <name type="scientific">Candidatus Lloydbacteria bacterium RIFCSPHIGHO2_02_FULL_50_13</name>
    <dbReference type="NCBI Taxonomy" id="1798661"/>
    <lineage>
        <taxon>Bacteria</taxon>
        <taxon>Candidatus Lloydiibacteriota</taxon>
    </lineage>
</organism>
<gene>
    <name evidence="1" type="ORF">A3D65_01300</name>
</gene>